<protein>
    <submittedName>
        <fullName evidence="1">Uncharacterized protein</fullName>
    </submittedName>
</protein>
<evidence type="ECO:0000313" key="2">
    <source>
        <dbReference type="Proteomes" id="UP000784294"/>
    </source>
</evidence>
<sequence>MLYRDSALRWTEKGQRKGKTIGMWIVHVRPIQKCLQRCTLQSDIRGVQQVVQVSIDAGDRAKRVCLGDKFHLGLSLLASLTL</sequence>
<dbReference type="AlphaFoldDB" id="A0A3S5BM41"/>
<accession>A0A3S5BM41</accession>
<proteinExistence type="predicted"/>
<organism evidence="1 2">
    <name type="scientific">Protopolystoma xenopodis</name>
    <dbReference type="NCBI Taxonomy" id="117903"/>
    <lineage>
        <taxon>Eukaryota</taxon>
        <taxon>Metazoa</taxon>
        <taxon>Spiralia</taxon>
        <taxon>Lophotrochozoa</taxon>
        <taxon>Platyhelminthes</taxon>
        <taxon>Monogenea</taxon>
        <taxon>Polyopisthocotylea</taxon>
        <taxon>Polystomatidea</taxon>
        <taxon>Polystomatidae</taxon>
        <taxon>Protopolystoma</taxon>
    </lineage>
</organism>
<gene>
    <name evidence="1" type="ORF">PXEA_LOCUS23324</name>
</gene>
<comment type="caution">
    <text evidence="1">The sequence shown here is derived from an EMBL/GenBank/DDBJ whole genome shotgun (WGS) entry which is preliminary data.</text>
</comment>
<dbReference type="Proteomes" id="UP000784294">
    <property type="component" value="Unassembled WGS sequence"/>
</dbReference>
<keyword evidence="2" id="KW-1185">Reference proteome</keyword>
<evidence type="ECO:0000313" key="1">
    <source>
        <dbReference type="EMBL" id="VEL29884.1"/>
    </source>
</evidence>
<dbReference type="EMBL" id="CAAALY010107287">
    <property type="protein sequence ID" value="VEL29884.1"/>
    <property type="molecule type" value="Genomic_DNA"/>
</dbReference>
<reference evidence="1" key="1">
    <citation type="submission" date="2018-11" db="EMBL/GenBank/DDBJ databases">
        <authorList>
            <consortium name="Pathogen Informatics"/>
        </authorList>
    </citation>
    <scope>NUCLEOTIDE SEQUENCE</scope>
</reference>
<name>A0A3S5BM41_9PLAT</name>